<reference evidence="1 2" key="1">
    <citation type="submission" date="2016-10" db="EMBL/GenBank/DDBJ databases">
        <authorList>
            <person name="de Groot N.N."/>
        </authorList>
    </citation>
    <scope>NUCLEOTIDE SEQUENCE [LARGE SCALE GENOMIC DNA]</scope>
    <source>
        <strain evidence="1 2">JCM 19513</strain>
    </source>
</reference>
<dbReference type="EMBL" id="FOAS01000015">
    <property type="protein sequence ID" value="SEL62320.1"/>
    <property type="molecule type" value="Genomic_DNA"/>
</dbReference>
<protein>
    <recommendedName>
        <fullName evidence="3">DUF2804 domain-containing protein</fullName>
    </recommendedName>
</protein>
<dbReference type="PANTHER" id="PTHR35868:SF3">
    <property type="entry name" value="DUF2804 DOMAIN-CONTAINING PROTEIN"/>
    <property type="match status" value="1"/>
</dbReference>
<gene>
    <name evidence="1" type="ORF">SAMN05216214_11579</name>
</gene>
<organism evidence="1 2">
    <name type="scientific">Atopomonas hussainii</name>
    <dbReference type="NCBI Taxonomy" id="1429083"/>
    <lineage>
        <taxon>Bacteria</taxon>
        <taxon>Pseudomonadati</taxon>
        <taxon>Pseudomonadota</taxon>
        <taxon>Gammaproteobacteria</taxon>
        <taxon>Pseudomonadales</taxon>
        <taxon>Pseudomonadaceae</taxon>
        <taxon>Atopomonas</taxon>
    </lineage>
</organism>
<evidence type="ECO:0000313" key="1">
    <source>
        <dbReference type="EMBL" id="SEL62320.1"/>
    </source>
</evidence>
<keyword evidence="2" id="KW-1185">Reference proteome</keyword>
<accession>A0A1H7RPV4</accession>
<proteinExistence type="predicted"/>
<dbReference type="PANTHER" id="PTHR35868">
    <property type="entry name" value="DUF2804 DOMAIN-CONTAINING PROTEIN-RELATED"/>
    <property type="match status" value="1"/>
</dbReference>
<dbReference type="STRING" id="1429083.GCA_001885685_01207"/>
<dbReference type="Pfam" id="PF10974">
    <property type="entry name" value="DUF2804"/>
    <property type="match status" value="1"/>
</dbReference>
<evidence type="ECO:0000313" key="2">
    <source>
        <dbReference type="Proteomes" id="UP000185766"/>
    </source>
</evidence>
<evidence type="ECO:0008006" key="3">
    <source>
        <dbReference type="Google" id="ProtNLM"/>
    </source>
</evidence>
<name>A0A1H7RPV4_9GAMM</name>
<dbReference type="Proteomes" id="UP000185766">
    <property type="component" value="Unassembled WGS sequence"/>
</dbReference>
<sequence>MQPAHMECVMTSIAPPPAELERQHPLPLCLANGRLNPAAIGWSRRPMTHCNLPERLGRRKRWNDWRLLTPDWMLAITLADLDYLGFANVHFIDLHNGRQLVRTVRSLFSRGISLPDEPLQAIRFAHPDLYLEANETATALELIVRSTDLVDSPLSGRFIIQHPRHLDSINLVVPLGGLEFHCASRHIGLPMQGSLTLGSQHFQSSHSLSFAALDFGRGIWPYRSHWLRAAFAGPGGVAANFGSGWTDGSGLTENAIWLGGQMQKISDAIHFKPDSQRPGYWHLHDDHGRVQLHFTHLQEQRSEESLVCLRMYRQLAYGRFDGMLIGEHGERVKIDGLMGWIGKNNARW</sequence>
<dbReference type="InterPro" id="IPR021243">
    <property type="entry name" value="DUF2804"/>
</dbReference>
<dbReference type="AlphaFoldDB" id="A0A1H7RPV4"/>